<name>A0A1H2SNQ8_9FIRM</name>
<evidence type="ECO:0000313" key="21">
    <source>
        <dbReference type="Proteomes" id="UP000182429"/>
    </source>
</evidence>
<keyword evidence="11" id="KW-0443">Lipid metabolism</keyword>
<dbReference type="OrthoDB" id="9789934at2"/>
<evidence type="ECO:0000256" key="1">
    <source>
        <dbReference type="ARBA" id="ARBA00004651"/>
    </source>
</evidence>
<keyword evidence="18" id="KW-0479">Metal-binding</keyword>
<organism evidence="20 21">
    <name type="scientific">Kandleria vitulina</name>
    <dbReference type="NCBI Taxonomy" id="1630"/>
    <lineage>
        <taxon>Bacteria</taxon>
        <taxon>Bacillati</taxon>
        <taxon>Bacillota</taxon>
        <taxon>Erysipelotrichia</taxon>
        <taxon>Erysipelotrichales</taxon>
        <taxon>Coprobacillaceae</taxon>
        <taxon>Kandleria</taxon>
    </lineage>
</organism>
<feature type="binding site" evidence="16">
    <location>
        <position position="64"/>
    </location>
    <ligand>
        <name>substrate</name>
    </ligand>
</feature>
<evidence type="ECO:0000256" key="10">
    <source>
        <dbReference type="ARBA" id="ARBA00022989"/>
    </source>
</evidence>
<evidence type="ECO:0000256" key="4">
    <source>
        <dbReference type="ARBA" id="ARBA00022516"/>
    </source>
</evidence>
<dbReference type="GO" id="GO:0005886">
    <property type="term" value="C:plasma membrane"/>
    <property type="evidence" value="ECO:0007669"/>
    <property type="project" value="UniProtKB-SubCell"/>
</dbReference>
<feature type="binding site" evidence="17">
    <location>
        <begin position="80"/>
        <end position="82"/>
    </location>
    <ligand>
        <name>ATP</name>
        <dbReference type="ChEBI" id="CHEBI:30616"/>
    </ligand>
</feature>
<evidence type="ECO:0000256" key="11">
    <source>
        <dbReference type="ARBA" id="ARBA00023098"/>
    </source>
</evidence>
<feature type="transmembrane region" description="Helical" evidence="19">
    <location>
        <begin position="51"/>
        <end position="70"/>
    </location>
</feature>
<dbReference type="InterPro" id="IPR000829">
    <property type="entry name" value="DAGK"/>
</dbReference>
<dbReference type="PROSITE" id="PS01069">
    <property type="entry name" value="DAGK_PROKAR"/>
    <property type="match status" value="1"/>
</dbReference>
<evidence type="ECO:0000256" key="2">
    <source>
        <dbReference type="ARBA" id="ARBA00005967"/>
    </source>
</evidence>
<accession>A0A1H2SNQ8</accession>
<keyword evidence="5" id="KW-0808">Transferase</keyword>
<feature type="active site" description="Proton acceptor" evidence="15">
    <location>
        <position position="64"/>
    </location>
</feature>
<dbReference type="PANTHER" id="PTHR34299">
    <property type="entry name" value="DIACYLGLYCEROL KINASE"/>
    <property type="match status" value="1"/>
</dbReference>
<comment type="cofactor">
    <cofactor evidence="18">
        <name>Mg(2+)</name>
        <dbReference type="ChEBI" id="CHEBI:18420"/>
    </cofactor>
    <text evidence="18">Mn(2+), Zn(2+), Cd(2+) and Co(2+) support activity to lesser extents.</text>
</comment>
<feature type="transmembrane region" description="Helical" evidence="19">
    <location>
        <begin position="91"/>
        <end position="115"/>
    </location>
</feature>
<evidence type="ECO:0000256" key="5">
    <source>
        <dbReference type="ARBA" id="ARBA00022679"/>
    </source>
</evidence>
<evidence type="ECO:0000256" key="8">
    <source>
        <dbReference type="ARBA" id="ARBA00022777"/>
    </source>
</evidence>
<dbReference type="CDD" id="cd14265">
    <property type="entry name" value="UDPK_IM_like"/>
    <property type="match status" value="1"/>
</dbReference>
<dbReference type="InterPro" id="IPR036945">
    <property type="entry name" value="DAGK_sf"/>
</dbReference>
<comment type="subcellular location">
    <subcellularLocation>
        <location evidence="1">Cell membrane</location>
        <topology evidence="1">Multi-pass membrane protein</topology>
    </subcellularLocation>
</comment>
<dbReference type="GO" id="GO:0008654">
    <property type="term" value="P:phospholipid biosynthetic process"/>
    <property type="evidence" value="ECO:0007669"/>
    <property type="project" value="UniProtKB-KW"/>
</dbReference>
<evidence type="ECO:0000256" key="7">
    <source>
        <dbReference type="ARBA" id="ARBA00022741"/>
    </source>
</evidence>
<evidence type="ECO:0000256" key="17">
    <source>
        <dbReference type="PIRSR" id="PIRSR600829-3"/>
    </source>
</evidence>
<feature type="transmembrane region" description="Helical" evidence="19">
    <location>
        <begin position="28"/>
        <end position="45"/>
    </location>
</feature>
<sequence length="116" mass="12835">MKQSIMKSFFHAFEGIYNTFKSERNMKIHILIMILVIICGFIFHITKTEWLICILLFAGVLSLEIINTAIEAIVDLVSPEFHPLAKVAKDAAAGAVLISAIAAAIIGLMIFVPYIL</sequence>
<feature type="binding site" evidence="17">
    <location>
        <begin position="89"/>
        <end position="90"/>
    </location>
    <ligand>
        <name>ATP</name>
        <dbReference type="ChEBI" id="CHEBI:30616"/>
    </ligand>
</feature>
<evidence type="ECO:0000256" key="16">
    <source>
        <dbReference type="PIRSR" id="PIRSR600829-2"/>
    </source>
</evidence>
<dbReference type="GO" id="GO:0046872">
    <property type="term" value="F:metal ion binding"/>
    <property type="evidence" value="ECO:0007669"/>
    <property type="project" value="UniProtKB-KW"/>
</dbReference>
<keyword evidence="12 19" id="KW-0472">Membrane</keyword>
<dbReference type="eggNOG" id="COG0818">
    <property type="taxonomic scope" value="Bacteria"/>
</dbReference>
<feature type="binding site" evidence="17">
    <location>
        <position position="23"/>
    </location>
    <ligand>
        <name>ATP</name>
        <dbReference type="ChEBI" id="CHEBI:30616"/>
    </ligand>
</feature>
<evidence type="ECO:0000256" key="18">
    <source>
        <dbReference type="PIRSR" id="PIRSR600829-4"/>
    </source>
</evidence>
<dbReference type="GO" id="GO:0016301">
    <property type="term" value="F:kinase activity"/>
    <property type="evidence" value="ECO:0007669"/>
    <property type="project" value="UniProtKB-KW"/>
</dbReference>
<feature type="binding site" evidence="18">
    <location>
        <position position="23"/>
    </location>
    <ligand>
        <name>a divalent metal cation</name>
        <dbReference type="ChEBI" id="CHEBI:60240"/>
    </ligand>
</feature>
<reference evidence="20 21" key="1">
    <citation type="submission" date="2016-10" db="EMBL/GenBank/DDBJ databases">
        <authorList>
            <person name="de Groot N.N."/>
        </authorList>
    </citation>
    <scope>NUCLEOTIDE SEQUENCE [LARGE SCALE GENOMIC DNA]</scope>
    <source>
        <strain evidence="20 21">S3b</strain>
    </source>
</reference>
<gene>
    <name evidence="20" type="ORF">SAMN04487759_11018</name>
</gene>
<keyword evidence="4" id="KW-0444">Lipid biosynthesis</keyword>
<protein>
    <submittedName>
        <fullName evidence="20">Diacylglycerol kinase (ATP)</fullName>
    </submittedName>
</protein>
<keyword evidence="9 17" id="KW-0067">ATP-binding</keyword>
<keyword evidence="6 19" id="KW-0812">Transmembrane</keyword>
<dbReference type="PANTHER" id="PTHR34299:SF1">
    <property type="entry name" value="DIACYLGLYCEROL KINASE"/>
    <property type="match status" value="1"/>
</dbReference>
<feature type="binding site" evidence="17">
    <location>
        <position position="71"/>
    </location>
    <ligand>
        <name>ATP</name>
        <dbReference type="ChEBI" id="CHEBI:30616"/>
    </ligand>
</feature>
<evidence type="ECO:0000256" key="9">
    <source>
        <dbReference type="ARBA" id="ARBA00022840"/>
    </source>
</evidence>
<keyword evidence="7 17" id="KW-0547">Nucleotide-binding</keyword>
<dbReference type="Pfam" id="PF01219">
    <property type="entry name" value="DAGK_prokar"/>
    <property type="match status" value="1"/>
</dbReference>
<evidence type="ECO:0000256" key="13">
    <source>
        <dbReference type="ARBA" id="ARBA00023209"/>
    </source>
</evidence>
<keyword evidence="10 19" id="KW-1133">Transmembrane helix</keyword>
<evidence type="ECO:0000256" key="14">
    <source>
        <dbReference type="ARBA" id="ARBA00023264"/>
    </source>
</evidence>
<dbReference type="AlphaFoldDB" id="A0A1H2SNQ8"/>
<keyword evidence="13" id="KW-0594">Phospholipid biosynthesis</keyword>
<proteinExistence type="inferred from homology"/>
<dbReference type="STRING" id="1630.SAMN05216514_11531"/>
<evidence type="ECO:0000313" key="20">
    <source>
        <dbReference type="EMBL" id="SDW33271.1"/>
    </source>
</evidence>
<comment type="similarity">
    <text evidence="2">Belongs to the bacterial diacylglycerol kinase family.</text>
</comment>
<keyword evidence="3" id="KW-1003">Cell membrane</keyword>
<evidence type="ECO:0000256" key="12">
    <source>
        <dbReference type="ARBA" id="ARBA00023136"/>
    </source>
</evidence>
<evidence type="ECO:0000256" key="19">
    <source>
        <dbReference type="SAM" id="Phobius"/>
    </source>
</evidence>
<dbReference type="GO" id="GO:0005524">
    <property type="term" value="F:ATP binding"/>
    <property type="evidence" value="ECO:0007669"/>
    <property type="project" value="UniProtKB-KW"/>
</dbReference>
<dbReference type="Proteomes" id="UP000182429">
    <property type="component" value="Unassembled WGS sequence"/>
</dbReference>
<evidence type="ECO:0000256" key="3">
    <source>
        <dbReference type="ARBA" id="ARBA00022475"/>
    </source>
</evidence>
<keyword evidence="8 20" id="KW-0418">Kinase</keyword>
<evidence type="ECO:0000256" key="15">
    <source>
        <dbReference type="PIRSR" id="PIRSR600829-1"/>
    </source>
</evidence>
<evidence type="ECO:0000256" key="6">
    <source>
        <dbReference type="ARBA" id="ARBA00022692"/>
    </source>
</evidence>
<keyword evidence="18" id="KW-0460">Magnesium</keyword>
<feature type="binding site" evidence="18">
    <location>
        <position position="71"/>
    </location>
    <ligand>
        <name>a divalent metal cation</name>
        <dbReference type="ChEBI" id="CHEBI:60240"/>
    </ligand>
</feature>
<dbReference type="RefSeq" id="WP_074686106.1">
    <property type="nucleotide sequence ID" value="NZ_FNNF01000010.1"/>
</dbReference>
<dbReference type="Gene3D" id="1.10.287.3610">
    <property type="match status" value="1"/>
</dbReference>
<dbReference type="InterPro" id="IPR033717">
    <property type="entry name" value="UDPK"/>
</dbReference>
<keyword evidence="14" id="KW-1208">Phospholipid metabolism</keyword>
<dbReference type="EMBL" id="FNNF01000010">
    <property type="protein sequence ID" value="SDW33271.1"/>
    <property type="molecule type" value="Genomic_DNA"/>
</dbReference>